<comment type="catalytic activity">
    <reaction evidence="8">
        <text>(5Z,8Z,11Z,14Z)-eicosatetraenoyl-CoA + H2O = S-(5Z,8Z,11Z,14Z-eicosatetraenoyl)-4'-phosphopantetheine + adenosine 3',5'-bisphosphate + 2 H(+)</text>
        <dbReference type="Rhea" id="RHEA:65568"/>
        <dbReference type="ChEBI" id="CHEBI:15377"/>
        <dbReference type="ChEBI" id="CHEBI:15378"/>
        <dbReference type="ChEBI" id="CHEBI:57368"/>
        <dbReference type="ChEBI" id="CHEBI:58343"/>
        <dbReference type="ChEBI" id="CHEBI:156554"/>
    </reaction>
</comment>
<accession>A0A086THL2</accession>
<dbReference type="HOGENOM" id="CLU_048143_0_0_1"/>
<dbReference type="InterPro" id="IPR046400">
    <property type="entry name" value="SCS3"/>
</dbReference>
<reference evidence="12" key="1">
    <citation type="journal article" date="2014" name="Genome Announc.">
        <title>Genome sequence and annotation of Acremonium chrysogenum, producer of the beta-lactam antibiotic cephalosporin C.</title>
        <authorList>
            <person name="Terfehr D."/>
            <person name="Dahlmann T.A."/>
            <person name="Specht T."/>
            <person name="Zadra I."/>
            <person name="Kuernsteiner H."/>
            <person name="Kueck U."/>
        </authorList>
    </citation>
    <scope>NUCLEOTIDE SEQUENCE [LARGE SCALE GENOMIC DNA]</scope>
    <source>
        <strain evidence="12">ATCC 11550 / CBS 779.69 / DSM 880 / IAM 14645 / JCM 23072 / IMI 49137</strain>
    </source>
</reference>
<dbReference type="EMBL" id="JPKY01000001">
    <property type="protein sequence ID" value="KFH48844.1"/>
    <property type="molecule type" value="Genomic_DNA"/>
</dbReference>
<dbReference type="GO" id="GO:0005789">
    <property type="term" value="C:endoplasmic reticulum membrane"/>
    <property type="evidence" value="ECO:0007669"/>
    <property type="project" value="UniProtKB-SubCell"/>
</dbReference>
<dbReference type="OrthoDB" id="5579088at2759"/>
<dbReference type="PANTHER" id="PTHR23129">
    <property type="entry name" value="ACYL-COENZYME A DIPHOSPHATASE FITM2"/>
    <property type="match status" value="1"/>
</dbReference>
<dbReference type="EC" id="3.6.1.-" evidence="8"/>
<feature type="transmembrane region" description="Helical" evidence="10">
    <location>
        <begin position="274"/>
        <end position="293"/>
    </location>
</feature>
<feature type="transmembrane region" description="Helical" evidence="10">
    <location>
        <begin position="99"/>
        <end position="121"/>
    </location>
</feature>
<keyword evidence="7 8" id="KW-0472">Membrane</keyword>
<evidence type="ECO:0000256" key="2">
    <source>
        <dbReference type="ARBA" id="ARBA00022692"/>
    </source>
</evidence>
<keyword evidence="8" id="KW-1208">Phospholipid metabolism</keyword>
<evidence type="ECO:0000256" key="7">
    <source>
        <dbReference type="ARBA" id="ARBA00023136"/>
    </source>
</evidence>
<keyword evidence="5 8" id="KW-1133">Transmembrane helix</keyword>
<comment type="caution">
    <text evidence="11">The sequence shown here is derived from an EMBL/GenBank/DDBJ whole genome shotgun (WGS) entry which is preliminary data.</text>
</comment>
<keyword evidence="8" id="KW-0594">Phospholipid biosynthesis</keyword>
<dbReference type="Proteomes" id="UP000029964">
    <property type="component" value="Unassembled WGS sequence"/>
</dbReference>
<evidence type="ECO:0000256" key="9">
    <source>
        <dbReference type="SAM" id="MobiDB-lite"/>
    </source>
</evidence>
<feature type="transmembrane region" description="Helical" evidence="10">
    <location>
        <begin position="48"/>
        <end position="67"/>
    </location>
</feature>
<proteinExistence type="inferred from homology"/>
<protein>
    <recommendedName>
        <fullName evidence="8">Acyl-coenzyme A diphosphatase SCS3</fullName>
        <ecNumber evidence="8">3.6.1.-</ecNumber>
    </recommendedName>
    <alternativeName>
        <fullName evidence="8">FIT family protein SCS3</fullName>
    </alternativeName>
</protein>
<evidence type="ECO:0000256" key="1">
    <source>
        <dbReference type="ARBA" id="ARBA00004477"/>
    </source>
</evidence>
<dbReference type="STRING" id="857340.A0A086THL2"/>
<keyword evidence="2 8" id="KW-0812">Transmembrane</keyword>
<organism evidence="11 12">
    <name type="scientific">Hapsidospora chrysogenum (strain ATCC 11550 / CBS 779.69 / DSM 880 / IAM 14645 / JCM 23072 / IMI 49137)</name>
    <name type="common">Acremonium chrysogenum</name>
    <dbReference type="NCBI Taxonomy" id="857340"/>
    <lineage>
        <taxon>Eukaryota</taxon>
        <taxon>Fungi</taxon>
        <taxon>Dikarya</taxon>
        <taxon>Ascomycota</taxon>
        <taxon>Pezizomycotina</taxon>
        <taxon>Sordariomycetes</taxon>
        <taxon>Hypocreomycetidae</taxon>
        <taxon>Hypocreales</taxon>
        <taxon>Bionectriaceae</taxon>
        <taxon>Hapsidospora</taxon>
    </lineage>
</organism>
<dbReference type="HAMAP" id="MF_03231">
    <property type="entry name" value="SCS3"/>
    <property type="match status" value="1"/>
</dbReference>
<gene>
    <name evidence="8" type="primary">SCS3</name>
    <name evidence="8" type="synonym">FIT2B</name>
    <name evidence="11" type="ORF">ACRE_000060</name>
</gene>
<comment type="function">
    <text evidence="8">Fatty acyl-coenzyme A (CoA) diphosphatase that hydrolyzes fatty acyl-CoA to yield acyl-4'-phosphopantetheine and adenosine 3',5'-bisphosphate. Preferentially hydrolyzes unsaturated long-chain acyl-CoA substrates in the endoplasmic reticulum (ER) lumen. This catalytic activity is required for maintaining ER structure and for lipid droplets (LDs) biogenesis, which are lipid storage organelles involved in maintaining lipid and energy homeostasis. May directly bind to diacylglycerol (DAGs) and triacylglycerol, which is also important for LD biogenesis. May support directional budding of nacent LDs from the ER into the cytosol by reducing DAG levels at sites of LD formation. May play a role in the regulation of cell morphology and cytoskeletal organization. Involved in phospholipid biosynthesis.</text>
</comment>
<dbReference type="GO" id="GO:0140042">
    <property type="term" value="P:lipid droplet formation"/>
    <property type="evidence" value="ECO:0007669"/>
    <property type="project" value="UniProtKB-UniRule"/>
</dbReference>
<evidence type="ECO:0000256" key="5">
    <source>
        <dbReference type="ARBA" id="ARBA00022989"/>
    </source>
</evidence>
<keyword evidence="12" id="KW-1185">Reference proteome</keyword>
<dbReference type="AlphaFoldDB" id="A0A086THL2"/>
<evidence type="ECO:0000256" key="8">
    <source>
        <dbReference type="HAMAP-Rule" id="MF_03231"/>
    </source>
</evidence>
<keyword evidence="8" id="KW-0444">Lipid biosynthesis</keyword>
<feature type="transmembrane region" description="Helical" evidence="10">
    <location>
        <begin position="300"/>
        <end position="320"/>
    </location>
</feature>
<dbReference type="Pfam" id="PF10261">
    <property type="entry name" value="FIT"/>
    <property type="match status" value="1"/>
</dbReference>
<comment type="similarity">
    <text evidence="8">Belongs to the FIT family. Fungal FIT2B/SCS3 subfamily.</text>
</comment>
<feature type="active site" evidence="8">
    <location>
        <position position="294"/>
    </location>
</feature>
<name>A0A086THL2_HAPC1</name>
<dbReference type="PANTHER" id="PTHR23129:SF0">
    <property type="entry name" value="ACYL-COENZYME A DIPHOSPHATASE FITM2"/>
    <property type="match status" value="1"/>
</dbReference>
<sequence length="332" mass="36069">MVVTRRGAETGTSGPSTIDAMADGNPIPSRSPAAARTSPYLPTPLERAALAIFPVILLFGALFSILSPHTRHAPYDRATQAHSQDPAFAPSYFARKSNLFNVLFVKQGWAWLSVTFAMFLLTHPATATATLRVRGAVRWGVVTAWWFLVTQWCFGPPLIDRGFRWTGGKCELAGREVVMGDTSVGEMVTAVACKAAGGKWQGGHDISGHVFLLVLSTAFLMEEVGWPVLRWSGWRPDERAIVMPDGAIKGAAVEAETRAGEGRGEAWLGLGGKFAAVVMGLNLWMLLMTAIYFHTWVEKFTGLWTAAMGFYVVYIIPRFVPAVRSVVGLPGV</sequence>
<feature type="transmembrane region" description="Helical" evidence="10">
    <location>
        <begin position="136"/>
        <end position="154"/>
    </location>
</feature>
<keyword evidence="6" id="KW-0443">Lipid metabolism</keyword>
<comment type="catalytic activity">
    <reaction evidence="8">
        <text>hexadecanoyl-CoA + H2O = S-hexadecanoyl-4'-phosphopantetheine + adenosine 3',5'-bisphosphate + 2 H(+)</text>
        <dbReference type="Rhea" id="RHEA:50032"/>
        <dbReference type="ChEBI" id="CHEBI:15377"/>
        <dbReference type="ChEBI" id="CHEBI:15378"/>
        <dbReference type="ChEBI" id="CHEBI:57379"/>
        <dbReference type="ChEBI" id="CHEBI:58343"/>
        <dbReference type="ChEBI" id="CHEBI:132018"/>
    </reaction>
</comment>
<evidence type="ECO:0000256" key="3">
    <source>
        <dbReference type="ARBA" id="ARBA00022801"/>
    </source>
</evidence>
<comment type="subcellular location">
    <subcellularLocation>
        <location evidence="1 8">Endoplasmic reticulum membrane</location>
        <topology evidence="1 8">Multi-pass membrane protein</topology>
    </subcellularLocation>
</comment>
<feature type="active site" evidence="8">
    <location>
        <position position="209"/>
    </location>
</feature>
<dbReference type="InterPro" id="IPR019388">
    <property type="entry name" value="FIT"/>
</dbReference>
<dbReference type="GO" id="GO:0008654">
    <property type="term" value="P:phospholipid biosynthetic process"/>
    <property type="evidence" value="ECO:0007669"/>
    <property type="project" value="UniProtKB-KW"/>
</dbReference>
<comment type="catalytic activity">
    <reaction evidence="8">
        <text>an acyl-CoA + H2O = an acyl-4'-phosphopantetheine + adenosine 3',5'-bisphosphate + 2 H(+)</text>
        <dbReference type="Rhea" id="RHEA:50044"/>
        <dbReference type="ChEBI" id="CHEBI:15377"/>
        <dbReference type="ChEBI" id="CHEBI:15378"/>
        <dbReference type="ChEBI" id="CHEBI:58342"/>
        <dbReference type="ChEBI" id="CHEBI:58343"/>
        <dbReference type="ChEBI" id="CHEBI:132023"/>
    </reaction>
</comment>
<evidence type="ECO:0000313" key="11">
    <source>
        <dbReference type="EMBL" id="KFH48844.1"/>
    </source>
</evidence>
<evidence type="ECO:0000256" key="10">
    <source>
        <dbReference type="SAM" id="Phobius"/>
    </source>
</evidence>
<evidence type="ECO:0000313" key="12">
    <source>
        <dbReference type="Proteomes" id="UP000029964"/>
    </source>
</evidence>
<comment type="catalytic activity">
    <reaction evidence="8">
        <text>(9Z)-octadecenoyl-CoA + H2O = S-(9Z-octadecenoyl)-4'-phosphopantetheine + adenosine 3',5'-bisphosphate + 2 H(+)</text>
        <dbReference type="Rhea" id="RHEA:65564"/>
        <dbReference type="ChEBI" id="CHEBI:15377"/>
        <dbReference type="ChEBI" id="CHEBI:15378"/>
        <dbReference type="ChEBI" id="CHEBI:57387"/>
        <dbReference type="ChEBI" id="CHEBI:58343"/>
        <dbReference type="ChEBI" id="CHEBI:156553"/>
    </reaction>
</comment>
<dbReference type="GO" id="GO:0010945">
    <property type="term" value="F:coenzyme A diphosphatase activity"/>
    <property type="evidence" value="ECO:0007669"/>
    <property type="project" value="InterPro"/>
</dbReference>
<keyword evidence="3 8" id="KW-0378">Hydrolase</keyword>
<evidence type="ECO:0000256" key="4">
    <source>
        <dbReference type="ARBA" id="ARBA00022824"/>
    </source>
</evidence>
<feature type="region of interest" description="Disordered" evidence="9">
    <location>
        <begin position="1"/>
        <end position="36"/>
    </location>
</feature>
<keyword evidence="4 8" id="KW-0256">Endoplasmic reticulum</keyword>
<evidence type="ECO:0000256" key="6">
    <source>
        <dbReference type="ARBA" id="ARBA00023098"/>
    </source>
</evidence>